<feature type="compositionally biased region" description="Polar residues" evidence="1">
    <location>
        <begin position="58"/>
        <end position="81"/>
    </location>
</feature>
<dbReference type="GO" id="GO:0005576">
    <property type="term" value="C:extracellular region"/>
    <property type="evidence" value="ECO:0007669"/>
    <property type="project" value="InterPro"/>
</dbReference>
<evidence type="ECO:0000313" key="3">
    <source>
        <dbReference type="Proteomes" id="UP000823399"/>
    </source>
</evidence>
<keyword evidence="3" id="KW-1185">Reference proteome</keyword>
<dbReference type="EMBL" id="JABBWM010000162">
    <property type="protein sequence ID" value="KAG2085757.1"/>
    <property type="molecule type" value="Genomic_DNA"/>
</dbReference>
<dbReference type="GO" id="GO:0000772">
    <property type="term" value="F:mating pheromone activity"/>
    <property type="evidence" value="ECO:0007669"/>
    <property type="project" value="InterPro"/>
</dbReference>
<proteinExistence type="predicted"/>
<dbReference type="AlphaFoldDB" id="A0A9P7ER23"/>
<dbReference type="RefSeq" id="XP_041284735.1">
    <property type="nucleotide sequence ID" value="XM_041434585.1"/>
</dbReference>
<organism evidence="2 3">
    <name type="scientific">Suillus discolor</name>
    <dbReference type="NCBI Taxonomy" id="1912936"/>
    <lineage>
        <taxon>Eukaryota</taxon>
        <taxon>Fungi</taxon>
        <taxon>Dikarya</taxon>
        <taxon>Basidiomycota</taxon>
        <taxon>Agaricomycotina</taxon>
        <taxon>Agaricomycetes</taxon>
        <taxon>Agaricomycetidae</taxon>
        <taxon>Boletales</taxon>
        <taxon>Suillineae</taxon>
        <taxon>Suillaceae</taxon>
        <taxon>Suillus</taxon>
    </lineage>
</organism>
<comment type="caution">
    <text evidence="2">The sequence shown here is derived from an EMBL/GenBank/DDBJ whole genome shotgun (WGS) entry which is preliminary data.</text>
</comment>
<gene>
    <name evidence="2" type="ORF">F5147DRAFT_659407</name>
</gene>
<name>A0A9P7ER23_9AGAM</name>
<dbReference type="Proteomes" id="UP000823399">
    <property type="component" value="Unassembled WGS sequence"/>
</dbReference>
<sequence length="126" mass="14534">MTSGGSPRKSAGLPKECGKIWKDCPDLDECKKLLEECRKVLEELLEITMRMQTEKRLQGQSPKQSRSGGPQESSGGMSRNSEVFRIRGAELQPREFLPKPKTEEIQEYLQGFIYWRQVQADKLQFR</sequence>
<evidence type="ECO:0000313" key="2">
    <source>
        <dbReference type="EMBL" id="KAG2085757.1"/>
    </source>
</evidence>
<evidence type="ECO:0000256" key="1">
    <source>
        <dbReference type="SAM" id="MobiDB-lite"/>
    </source>
</evidence>
<feature type="region of interest" description="Disordered" evidence="1">
    <location>
        <begin position="52"/>
        <end position="84"/>
    </location>
</feature>
<protein>
    <submittedName>
        <fullName evidence="2">Uncharacterized protein</fullName>
    </submittedName>
</protein>
<reference evidence="2" key="1">
    <citation type="journal article" date="2020" name="New Phytol.">
        <title>Comparative genomics reveals dynamic genome evolution in host specialist ectomycorrhizal fungi.</title>
        <authorList>
            <person name="Lofgren L.A."/>
            <person name="Nguyen N.H."/>
            <person name="Vilgalys R."/>
            <person name="Ruytinx J."/>
            <person name="Liao H.L."/>
            <person name="Branco S."/>
            <person name="Kuo A."/>
            <person name="LaButti K."/>
            <person name="Lipzen A."/>
            <person name="Andreopoulos W."/>
            <person name="Pangilinan J."/>
            <person name="Riley R."/>
            <person name="Hundley H."/>
            <person name="Na H."/>
            <person name="Barry K."/>
            <person name="Grigoriev I.V."/>
            <person name="Stajich J.E."/>
            <person name="Kennedy P.G."/>
        </authorList>
    </citation>
    <scope>NUCLEOTIDE SEQUENCE</scope>
    <source>
        <strain evidence="2">FC423</strain>
    </source>
</reference>
<dbReference type="GeneID" id="64696844"/>
<accession>A0A9P7ER23</accession>
<dbReference type="InterPro" id="IPR036585">
    <property type="entry name" value="Attractin_sf"/>
</dbReference>
<dbReference type="SUPFAM" id="SSF90183">
    <property type="entry name" value="Mollusk pheromone"/>
    <property type="match status" value="1"/>
</dbReference>
<dbReference type="OrthoDB" id="2706605at2759"/>